<dbReference type="InterPro" id="IPR010488">
    <property type="entry name" value="Zeta_toxin_domain"/>
</dbReference>
<dbReference type="PANTHER" id="PTHR32385">
    <property type="entry name" value="MANNOSYL PHOSPHORYLINOSITOL CERAMIDE SYNTHASE"/>
    <property type="match status" value="1"/>
</dbReference>
<sequence length="711" mass="79276">MRTDLATTQLSHTQPHVTAHNASDTLQAKKVTHAHAKAETSLPNLSKPDGKAISLLELTQSRFPEREFKAIPKQVHMIWVASLPKDVQVKYVKDWAQKNPSASINLWVDSRHFETYGKNKTANTAARIDVANLSVENQLRNLTQQLAVSRNDKAALNLSIAELNKSLKGDCKTFKQAVLGKDDKVSTLNCEKVLKNLNSVLAKNEEKFLEADAKLLSHTVQSWDHYKSGLNSDTASLANLRQELQKLGLNNIHVKDLSNKSDITLKNEDAYQHEMIGRGGAYPAASDIARYEILSQHGGIYTDVDLECKQTLDFDQIKSHPNLILVGMAATKKEEAGNATPYFANALIASHKDSDMINELIKDIGTEYNSLKGNDFLGTRYFARANKATIERTGPNKLREQVAKELKQPRNDIDSKSQRIWDKAQQVNSDIWKAIDSHFTFPEGLIEFETPEQADSATKAMAEPAANVASTINLERLTALLEEKIADKSQPGKPDIVFLSGPSASGKSTVSEALQQRQGKLVTVKTDHFLKSFSDLSQHPANKGKPVAQWQVVHGHPESYDQKSLERLLKAISQGEEFTYTIPSQFKENVRLESDPYPRGERDPNGAQKKVNVPKGDTYIIEGIIVPHLIKDNQHPVVQLDVDYHESMERRVQRDVSKKIENPVPESVRQQEDKAQFDAVVNGHKSMEERGAIADIKLDSTGQTQGHFTLC</sequence>
<keyword evidence="1" id="KW-0547">Nucleotide-binding</keyword>
<reference evidence="6" key="1">
    <citation type="journal article" date="2019" name="Int. J. Syst. Evol. Microbiol.">
        <title>The Global Catalogue of Microorganisms (GCM) 10K type strain sequencing project: providing services to taxonomists for standard genome sequencing and annotation.</title>
        <authorList>
            <consortium name="The Broad Institute Genomics Platform"/>
            <consortium name="The Broad Institute Genome Sequencing Center for Infectious Disease"/>
            <person name="Wu L."/>
            <person name="Ma J."/>
        </authorList>
    </citation>
    <scope>NUCLEOTIDE SEQUENCE [LARGE SCALE GENOMIC DNA]</scope>
    <source>
        <strain evidence="6">CECT 7398</strain>
    </source>
</reference>
<dbReference type="RefSeq" id="WP_170882554.1">
    <property type="nucleotide sequence ID" value="NZ_JABEYA020000003.1"/>
</dbReference>
<keyword evidence="6" id="KW-1185">Reference proteome</keyword>
<evidence type="ECO:0000259" key="3">
    <source>
        <dbReference type="Pfam" id="PF06414"/>
    </source>
</evidence>
<organism evidence="5 6">
    <name type="scientific">Vibrio ostreicida</name>
    <dbReference type="NCBI Taxonomy" id="526588"/>
    <lineage>
        <taxon>Bacteria</taxon>
        <taxon>Pseudomonadati</taxon>
        <taxon>Pseudomonadota</taxon>
        <taxon>Gammaproteobacteria</taxon>
        <taxon>Vibrionales</taxon>
        <taxon>Vibrionaceae</taxon>
        <taxon>Vibrio</taxon>
    </lineage>
</organism>
<keyword evidence="2" id="KW-0067">ATP-binding</keyword>
<gene>
    <name evidence="5" type="ORF">QWZ16_22215</name>
</gene>
<dbReference type="InterPro" id="IPR024770">
    <property type="entry name" value="TcdA/TcdB_cat"/>
</dbReference>
<comment type="caution">
    <text evidence="5">The sequence shown here is derived from an EMBL/GenBank/DDBJ whole genome shotgun (WGS) entry which is preliminary data.</text>
</comment>
<dbReference type="EMBL" id="JAUFQC010000027">
    <property type="protein sequence ID" value="MDN3612315.1"/>
    <property type="molecule type" value="Genomic_DNA"/>
</dbReference>
<proteinExistence type="predicted"/>
<feature type="domain" description="Zeta toxin" evidence="3">
    <location>
        <begin position="487"/>
        <end position="538"/>
    </location>
</feature>
<evidence type="ECO:0000313" key="5">
    <source>
        <dbReference type="EMBL" id="MDN3612315.1"/>
    </source>
</evidence>
<dbReference type="Pfam" id="PF06414">
    <property type="entry name" value="Zeta_toxin"/>
    <property type="match status" value="1"/>
</dbReference>
<dbReference type="InterPro" id="IPR027417">
    <property type="entry name" value="P-loop_NTPase"/>
</dbReference>
<name>A0ABT8BYS6_9VIBR</name>
<evidence type="ECO:0000256" key="2">
    <source>
        <dbReference type="ARBA" id="ARBA00022840"/>
    </source>
</evidence>
<dbReference type="PANTHER" id="PTHR32385:SF15">
    <property type="entry name" value="INOSITOL PHOSPHOCERAMIDE MANNOSYLTRANSFERASE 1"/>
    <property type="match status" value="1"/>
</dbReference>
<accession>A0ABT8BYS6</accession>
<dbReference type="Pfam" id="PF12919">
    <property type="entry name" value="TcdA_TcdB"/>
    <property type="match status" value="1"/>
</dbReference>
<protein>
    <submittedName>
        <fullName evidence="5">TcdA/TcdB catalytic glycosyltransferase domain-containing protein</fullName>
    </submittedName>
</protein>
<feature type="domain" description="GT44" evidence="4">
    <location>
        <begin position="73"/>
        <end position="306"/>
    </location>
</feature>
<evidence type="ECO:0000313" key="6">
    <source>
        <dbReference type="Proteomes" id="UP001238540"/>
    </source>
</evidence>
<evidence type="ECO:0000259" key="4">
    <source>
        <dbReference type="Pfam" id="PF12919"/>
    </source>
</evidence>
<dbReference type="InterPro" id="IPR051706">
    <property type="entry name" value="Glycosyltransferase_domain"/>
</dbReference>
<dbReference type="Gene3D" id="3.40.50.300">
    <property type="entry name" value="P-loop containing nucleotide triphosphate hydrolases"/>
    <property type="match status" value="1"/>
</dbReference>
<dbReference type="InterPro" id="IPR029044">
    <property type="entry name" value="Nucleotide-diphossugar_trans"/>
</dbReference>
<dbReference type="Gene3D" id="3.90.550.20">
    <property type="match status" value="2"/>
</dbReference>
<evidence type="ECO:0000256" key="1">
    <source>
        <dbReference type="ARBA" id="ARBA00022741"/>
    </source>
</evidence>
<dbReference type="SUPFAM" id="SSF53448">
    <property type="entry name" value="Nucleotide-diphospho-sugar transferases"/>
    <property type="match status" value="1"/>
</dbReference>
<dbReference type="SUPFAM" id="SSF52540">
    <property type="entry name" value="P-loop containing nucleoside triphosphate hydrolases"/>
    <property type="match status" value="1"/>
</dbReference>
<dbReference type="Proteomes" id="UP001238540">
    <property type="component" value="Unassembled WGS sequence"/>
</dbReference>